<evidence type="ECO:0000313" key="8">
    <source>
        <dbReference type="EMBL" id="KIQ70595.1"/>
    </source>
</evidence>
<feature type="transmembrane region" description="Helical" evidence="6">
    <location>
        <begin position="17"/>
        <end position="40"/>
    </location>
</feature>
<organism evidence="8 9">
    <name type="scientific">Wenxinia marina DSM 24838</name>
    <dbReference type="NCBI Taxonomy" id="1123501"/>
    <lineage>
        <taxon>Bacteria</taxon>
        <taxon>Pseudomonadati</taxon>
        <taxon>Pseudomonadota</taxon>
        <taxon>Alphaproteobacteria</taxon>
        <taxon>Rhodobacterales</taxon>
        <taxon>Roseobacteraceae</taxon>
        <taxon>Wenxinia</taxon>
    </lineage>
</organism>
<comment type="caution">
    <text evidence="8">The sequence shown here is derived from an EMBL/GenBank/DDBJ whole genome shotgun (WGS) entry which is preliminary data.</text>
</comment>
<comment type="subcellular location">
    <subcellularLocation>
        <location evidence="1">Cell membrane</location>
        <topology evidence="1">Multi-pass membrane protein</topology>
    </subcellularLocation>
</comment>
<evidence type="ECO:0000256" key="4">
    <source>
        <dbReference type="ARBA" id="ARBA00022989"/>
    </source>
</evidence>
<proteinExistence type="predicted"/>
<dbReference type="RefSeq" id="WP_018302755.1">
    <property type="nucleotide sequence ID" value="NZ_KB902288.1"/>
</dbReference>
<keyword evidence="9" id="KW-1185">Reference proteome</keyword>
<gene>
    <name evidence="8" type="ORF">Wenmar_00973</name>
</gene>
<protein>
    <submittedName>
        <fullName evidence="8">Putative membrane-associated protein</fullName>
    </submittedName>
</protein>
<feature type="transmembrane region" description="Helical" evidence="6">
    <location>
        <begin position="172"/>
        <end position="191"/>
    </location>
</feature>
<evidence type="ECO:0000256" key="5">
    <source>
        <dbReference type="ARBA" id="ARBA00023136"/>
    </source>
</evidence>
<keyword evidence="4 6" id="KW-1133">Transmembrane helix</keyword>
<evidence type="ECO:0000313" key="9">
    <source>
        <dbReference type="Proteomes" id="UP000035100"/>
    </source>
</evidence>
<keyword evidence="5 6" id="KW-0472">Membrane</keyword>
<dbReference type="AlphaFoldDB" id="A0A0D0NQQ8"/>
<evidence type="ECO:0000256" key="2">
    <source>
        <dbReference type="ARBA" id="ARBA00022475"/>
    </source>
</evidence>
<evidence type="ECO:0000256" key="6">
    <source>
        <dbReference type="SAM" id="Phobius"/>
    </source>
</evidence>
<dbReference type="PANTHER" id="PTHR42709">
    <property type="entry name" value="ALKALINE PHOSPHATASE LIKE PROTEIN"/>
    <property type="match status" value="1"/>
</dbReference>
<dbReference type="Proteomes" id="UP000035100">
    <property type="component" value="Unassembled WGS sequence"/>
</dbReference>
<name>A0A0D0NQQ8_9RHOB</name>
<dbReference type="STRING" id="1123501.Wenmar_00973"/>
<dbReference type="OrthoDB" id="9782291at2"/>
<dbReference type="GO" id="GO:0005886">
    <property type="term" value="C:plasma membrane"/>
    <property type="evidence" value="ECO:0007669"/>
    <property type="project" value="UniProtKB-SubCell"/>
</dbReference>
<dbReference type="EMBL" id="AONG01000005">
    <property type="protein sequence ID" value="KIQ70595.1"/>
    <property type="molecule type" value="Genomic_DNA"/>
</dbReference>
<evidence type="ECO:0000259" key="7">
    <source>
        <dbReference type="Pfam" id="PF09335"/>
    </source>
</evidence>
<sequence>MTADDILALIRDWGVPALALGTFLSCLAFPVPATLLLLAAGGLAAGGELSLAGATLAAWLGAVAGDQAGYFLARALAGTKVAARLAGKAPAGSMDKARDAIERRGGTAVFLSRWFLSPLSPYVTFAAGAARMNWPRYTLAGAAGEAIWVGMYIALGWVFTDRIAEVSGTAGKVAWAITGLVVVVLIGWAISRRAARE</sequence>
<reference evidence="8 9" key="1">
    <citation type="submission" date="2013-01" db="EMBL/GenBank/DDBJ databases">
        <authorList>
            <person name="Fiebig A."/>
            <person name="Goeker M."/>
            <person name="Klenk H.-P.P."/>
        </authorList>
    </citation>
    <scope>NUCLEOTIDE SEQUENCE [LARGE SCALE GENOMIC DNA]</scope>
    <source>
        <strain evidence="8 9">DSM 24838</strain>
    </source>
</reference>
<evidence type="ECO:0000256" key="1">
    <source>
        <dbReference type="ARBA" id="ARBA00004651"/>
    </source>
</evidence>
<feature type="domain" description="VTT" evidence="7">
    <location>
        <begin position="31"/>
        <end position="157"/>
    </location>
</feature>
<dbReference type="PANTHER" id="PTHR42709:SF6">
    <property type="entry name" value="UNDECAPRENYL PHOSPHATE TRANSPORTER A"/>
    <property type="match status" value="1"/>
</dbReference>
<dbReference type="eggNOG" id="COG0586">
    <property type="taxonomic scope" value="Bacteria"/>
</dbReference>
<keyword evidence="3 6" id="KW-0812">Transmembrane</keyword>
<dbReference type="InterPro" id="IPR032816">
    <property type="entry name" value="VTT_dom"/>
</dbReference>
<accession>A0A0D0NQQ8</accession>
<keyword evidence="2" id="KW-1003">Cell membrane</keyword>
<dbReference type="Pfam" id="PF09335">
    <property type="entry name" value="VTT_dom"/>
    <property type="match status" value="1"/>
</dbReference>
<evidence type="ECO:0000256" key="3">
    <source>
        <dbReference type="ARBA" id="ARBA00022692"/>
    </source>
</evidence>
<dbReference type="InterPro" id="IPR051311">
    <property type="entry name" value="DedA_domain"/>
</dbReference>
<feature type="transmembrane region" description="Helical" evidence="6">
    <location>
        <begin position="139"/>
        <end position="160"/>
    </location>
</feature>